<proteinExistence type="predicted"/>
<evidence type="ECO:0000313" key="10">
    <source>
        <dbReference type="WBParaSite" id="scf7180000423586.g11353"/>
    </source>
</evidence>
<keyword evidence="4" id="KW-0460">Magnesium</keyword>
<feature type="region of interest" description="Disordered" evidence="5">
    <location>
        <begin position="255"/>
        <end position="307"/>
    </location>
</feature>
<feature type="compositionally biased region" description="Basic and acidic residues" evidence="5">
    <location>
        <begin position="255"/>
        <end position="266"/>
    </location>
</feature>
<keyword evidence="2" id="KW-0547">Nucleotide-binding</keyword>
<dbReference type="GO" id="GO:0051480">
    <property type="term" value="P:regulation of cytosolic calcium ion concentration"/>
    <property type="evidence" value="ECO:0007669"/>
    <property type="project" value="TreeGrafter"/>
</dbReference>
<evidence type="ECO:0000256" key="4">
    <source>
        <dbReference type="ARBA" id="ARBA00022842"/>
    </source>
</evidence>
<dbReference type="InterPro" id="IPR001757">
    <property type="entry name" value="P_typ_ATPase"/>
</dbReference>
<dbReference type="PANTHER" id="PTHR24093">
    <property type="entry name" value="CATION TRANSPORTING ATPASE"/>
    <property type="match status" value="1"/>
</dbReference>
<dbReference type="WBParaSite" id="scf7180000423586.g11353">
    <property type="protein sequence ID" value="scf7180000423586.g11353"/>
    <property type="gene ID" value="scf7180000423586.g11353"/>
</dbReference>
<dbReference type="Pfam" id="PF00690">
    <property type="entry name" value="Cation_ATPase_N"/>
    <property type="match status" value="1"/>
</dbReference>
<evidence type="ECO:0000256" key="5">
    <source>
        <dbReference type="SAM" id="MobiDB-lite"/>
    </source>
</evidence>
<dbReference type="Proteomes" id="UP000887560">
    <property type="component" value="Unplaced"/>
</dbReference>
<keyword evidence="3" id="KW-0067">ATP-binding</keyword>
<feature type="domain" description="Cation-transporting P-type ATPase N-terminal" evidence="8">
    <location>
        <begin position="44"/>
        <end position="96"/>
    </location>
</feature>
<keyword evidence="6" id="KW-0472">Membrane</keyword>
<dbReference type="SUPFAM" id="SSF81665">
    <property type="entry name" value="Calcium ATPase, transmembrane domain M"/>
    <property type="match status" value="1"/>
</dbReference>
<reference evidence="10" key="1">
    <citation type="submission" date="2022-11" db="UniProtKB">
        <authorList>
            <consortium name="WormBaseParasite"/>
        </authorList>
    </citation>
    <scope>IDENTIFICATION</scope>
</reference>
<protein>
    <submittedName>
        <fullName evidence="10">Cation-transporting P-type ATPase N-terminal domain-containing protein</fullName>
    </submittedName>
</protein>
<dbReference type="FunFam" id="2.70.150.10:FF:000001">
    <property type="entry name" value="Calcium-transporting ATPase"/>
    <property type="match status" value="1"/>
</dbReference>
<dbReference type="GO" id="GO:0005524">
    <property type="term" value="F:ATP binding"/>
    <property type="evidence" value="ECO:0007669"/>
    <property type="project" value="UniProtKB-KW"/>
</dbReference>
<feature type="transmembrane region" description="Helical" evidence="6">
    <location>
        <begin position="109"/>
        <end position="130"/>
    </location>
</feature>
<evidence type="ECO:0000256" key="2">
    <source>
        <dbReference type="ARBA" id="ARBA00022741"/>
    </source>
</evidence>
<keyword evidence="9" id="KW-1185">Reference proteome</keyword>
<dbReference type="GO" id="GO:0005388">
    <property type="term" value="F:P-type calcium transporter activity"/>
    <property type="evidence" value="ECO:0007669"/>
    <property type="project" value="TreeGrafter"/>
</dbReference>
<evidence type="ECO:0000256" key="1">
    <source>
        <dbReference type="ARBA" id="ARBA00004127"/>
    </source>
</evidence>
<name>A0A915P3F1_9BILA</name>
<comment type="subcellular location">
    <subcellularLocation>
        <location evidence="1">Endomembrane system</location>
        <topology evidence="1">Multi-pass membrane protein</topology>
    </subcellularLocation>
</comment>
<keyword evidence="6" id="KW-0812">Transmembrane</keyword>
<keyword evidence="6" id="KW-1133">Transmembrane helix</keyword>
<dbReference type="InterPro" id="IPR008250">
    <property type="entry name" value="ATPase_P-typ_transduc_dom_A_sf"/>
</dbReference>
<dbReference type="InterPro" id="IPR059000">
    <property type="entry name" value="ATPase_P-type_domA"/>
</dbReference>
<evidence type="ECO:0000256" key="3">
    <source>
        <dbReference type="ARBA" id="ARBA00022840"/>
    </source>
</evidence>
<dbReference type="AlphaFoldDB" id="A0A915P3F1"/>
<dbReference type="PANTHER" id="PTHR24093:SF369">
    <property type="entry name" value="CALCIUM-TRANSPORTING ATPASE"/>
    <property type="match status" value="1"/>
</dbReference>
<evidence type="ECO:0000259" key="7">
    <source>
        <dbReference type="Pfam" id="PF00122"/>
    </source>
</evidence>
<accession>A0A915P3F1</accession>
<dbReference type="Pfam" id="PF00122">
    <property type="entry name" value="E1-E2_ATPase"/>
    <property type="match status" value="1"/>
</dbReference>
<dbReference type="InterPro" id="IPR004014">
    <property type="entry name" value="ATPase_P-typ_cation-transptr_N"/>
</dbReference>
<dbReference type="GO" id="GO:0005886">
    <property type="term" value="C:plasma membrane"/>
    <property type="evidence" value="ECO:0007669"/>
    <property type="project" value="TreeGrafter"/>
</dbReference>
<dbReference type="GO" id="GO:0016887">
    <property type="term" value="F:ATP hydrolysis activity"/>
    <property type="evidence" value="ECO:0007669"/>
    <property type="project" value="InterPro"/>
</dbReference>
<organism evidence="9 10">
    <name type="scientific">Meloidogyne floridensis</name>
    <dbReference type="NCBI Taxonomy" id="298350"/>
    <lineage>
        <taxon>Eukaryota</taxon>
        <taxon>Metazoa</taxon>
        <taxon>Ecdysozoa</taxon>
        <taxon>Nematoda</taxon>
        <taxon>Chromadorea</taxon>
        <taxon>Rhabditida</taxon>
        <taxon>Tylenchina</taxon>
        <taxon>Tylenchomorpha</taxon>
        <taxon>Tylenchoidea</taxon>
        <taxon>Meloidogynidae</taxon>
        <taxon>Meloidogyninae</taxon>
        <taxon>Meloidogyne</taxon>
    </lineage>
</organism>
<feature type="domain" description="P-type ATPase A" evidence="7">
    <location>
        <begin position="150"/>
        <end position="245"/>
    </location>
</feature>
<sequence>MTPHRGRASTGGSFPPFDVTLEDLRTLMEFRGDEAREKINTDYGGTDGFCQRLQTDPNNGISNNADELHRRRQVFGKNEIPPHPPKSIFMLVYEAIQVRFFCDDSEQEAGWIEGAAILVSVIAVVFVTAMNDYTKERQFRGLQKKIETEHKFAVIREGQQLHVIVNELVVGDIAQIKYGDLLPTDGILIQSNDLKIDESSLTGESDHIKKSVEHDPMLLSVMEGSGRMVITAVGVNSQTGIIMTLLGAAKNALEDERKEKQKEEKKTRRRSKTSVTVRIRRSIPYTGNSLDGEKIPNSTLPIDGDIGRQPPEITIDDGTKQALLENEENIKLDGYNGAVASGAATAGKNEIDIATTKKERSVLQAKLTRLAIQIGYAGSFVAVCTMLIL</sequence>
<dbReference type="Gene3D" id="2.70.150.10">
    <property type="entry name" value="Calcium-transporting ATPase, cytoplasmic transduction domain A"/>
    <property type="match status" value="1"/>
</dbReference>
<dbReference type="GO" id="GO:0012505">
    <property type="term" value="C:endomembrane system"/>
    <property type="evidence" value="ECO:0007669"/>
    <property type="project" value="UniProtKB-SubCell"/>
</dbReference>
<evidence type="ECO:0000259" key="8">
    <source>
        <dbReference type="Pfam" id="PF00690"/>
    </source>
</evidence>
<dbReference type="InterPro" id="IPR023298">
    <property type="entry name" value="ATPase_P-typ_TM_dom_sf"/>
</dbReference>
<dbReference type="NCBIfam" id="TIGR01494">
    <property type="entry name" value="ATPase_P-type"/>
    <property type="match status" value="1"/>
</dbReference>
<dbReference type="SUPFAM" id="SSF81653">
    <property type="entry name" value="Calcium ATPase, transduction domain A"/>
    <property type="match status" value="1"/>
</dbReference>
<evidence type="ECO:0000313" key="9">
    <source>
        <dbReference type="Proteomes" id="UP000887560"/>
    </source>
</evidence>
<evidence type="ECO:0000256" key="6">
    <source>
        <dbReference type="SAM" id="Phobius"/>
    </source>
</evidence>